<feature type="compositionally biased region" description="Basic and acidic residues" evidence="1">
    <location>
        <begin position="8"/>
        <end position="18"/>
    </location>
</feature>
<protein>
    <submittedName>
        <fullName evidence="2">(northern house mosquito) hypothetical protein</fullName>
    </submittedName>
</protein>
<organism evidence="2">
    <name type="scientific">Culex pipiens</name>
    <name type="common">House mosquito</name>
    <dbReference type="NCBI Taxonomy" id="7175"/>
    <lineage>
        <taxon>Eukaryota</taxon>
        <taxon>Metazoa</taxon>
        <taxon>Ecdysozoa</taxon>
        <taxon>Arthropoda</taxon>
        <taxon>Hexapoda</taxon>
        <taxon>Insecta</taxon>
        <taxon>Pterygota</taxon>
        <taxon>Neoptera</taxon>
        <taxon>Endopterygota</taxon>
        <taxon>Diptera</taxon>
        <taxon>Nematocera</taxon>
        <taxon>Culicoidea</taxon>
        <taxon>Culicidae</taxon>
        <taxon>Culicinae</taxon>
        <taxon>Culicini</taxon>
        <taxon>Culex</taxon>
        <taxon>Culex</taxon>
    </lineage>
</organism>
<accession>A0A8D8PG49</accession>
<reference evidence="2" key="1">
    <citation type="submission" date="2021-05" db="EMBL/GenBank/DDBJ databases">
        <authorList>
            <person name="Alioto T."/>
            <person name="Alioto T."/>
            <person name="Gomez Garrido J."/>
        </authorList>
    </citation>
    <scope>NUCLEOTIDE SEQUENCE</scope>
</reference>
<dbReference type="AlphaFoldDB" id="A0A8D8PG49"/>
<proteinExistence type="predicted"/>
<evidence type="ECO:0000256" key="1">
    <source>
        <dbReference type="SAM" id="MobiDB-lite"/>
    </source>
</evidence>
<evidence type="ECO:0000313" key="2">
    <source>
        <dbReference type="EMBL" id="CAG6600250.1"/>
    </source>
</evidence>
<dbReference type="EMBL" id="HBUE01238198">
    <property type="protein sequence ID" value="CAG6548040.1"/>
    <property type="molecule type" value="Transcribed_RNA"/>
</dbReference>
<dbReference type="EMBL" id="HBUE01345159">
    <property type="protein sequence ID" value="CAG6600250.1"/>
    <property type="molecule type" value="Transcribed_RNA"/>
</dbReference>
<feature type="compositionally biased region" description="Basic residues" evidence="1">
    <location>
        <begin position="20"/>
        <end position="35"/>
    </location>
</feature>
<feature type="compositionally biased region" description="Basic and acidic residues" evidence="1">
    <location>
        <begin position="36"/>
        <end position="51"/>
    </location>
</feature>
<feature type="region of interest" description="Disordered" evidence="1">
    <location>
        <begin position="1"/>
        <end position="77"/>
    </location>
</feature>
<name>A0A8D8PG49_CULPI</name>
<sequence length="129" mass="15671">MEGPVLDQRPDKLHDPGRRPGLRRSHARQRLHRSVHREAARLPELYRESRQRLPRRPNLQRGENLRRHHERDRQLRRGRDQRLVRRLRHLLPVRPEEAQLLSGTERLRKHLGQRTDLHGVQADRVARRR</sequence>